<evidence type="ECO:0000313" key="11">
    <source>
        <dbReference type="EMBL" id="KAK9754737.1"/>
    </source>
</evidence>
<name>A0AAW1N6Z0_POPJA</name>
<comment type="caution">
    <text evidence="11">The sequence shown here is derived from an EMBL/GenBank/DDBJ whole genome shotgun (WGS) entry which is preliminary data.</text>
</comment>
<evidence type="ECO:0000256" key="5">
    <source>
        <dbReference type="ARBA" id="ARBA00022801"/>
    </source>
</evidence>
<dbReference type="Pfam" id="PF14845">
    <property type="entry name" value="Glycohydro_20b2"/>
    <property type="match status" value="1"/>
</dbReference>
<gene>
    <name evidence="11" type="ORF">QE152_g994</name>
</gene>
<dbReference type="InterPro" id="IPR029019">
    <property type="entry name" value="HEX_eukaryotic_N"/>
</dbReference>
<feature type="active site" description="Proton donor" evidence="8">
    <location>
        <position position="412"/>
    </location>
</feature>
<organism evidence="11 12">
    <name type="scientific">Popillia japonica</name>
    <name type="common">Japanese beetle</name>
    <dbReference type="NCBI Taxonomy" id="7064"/>
    <lineage>
        <taxon>Eukaryota</taxon>
        <taxon>Metazoa</taxon>
        <taxon>Ecdysozoa</taxon>
        <taxon>Arthropoda</taxon>
        <taxon>Hexapoda</taxon>
        <taxon>Insecta</taxon>
        <taxon>Pterygota</taxon>
        <taxon>Neoptera</taxon>
        <taxon>Endopterygota</taxon>
        <taxon>Coleoptera</taxon>
        <taxon>Polyphaga</taxon>
        <taxon>Scarabaeiformia</taxon>
        <taxon>Scarabaeidae</taxon>
        <taxon>Rutelinae</taxon>
        <taxon>Popillia</taxon>
    </lineage>
</organism>
<evidence type="ECO:0000313" key="12">
    <source>
        <dbReference type="Proteomes" id="UP001458880"/>
    </source>
</evidence>
<feature type="domain" description="Beta-hexosaminidase eukaryotic type N-terminal" evidence="10">
    <location>
        <begin position="170"/>
        <end position="230"/>
    </location>
</feature>
<dbReference type="GO" id="GO:0030203">
    <property type="term" value="P:glycosaminoglycan metabolic process"/>
    <property type="evidence" value="ECO:0007669"/>
    <property type="project" value="TreeGrafter"/>
</dbReference>
<dbReference type="SUPFAM" id="SSF51445">
    <property type="entry name" value="(Trans)glycosidases"/>
    <property type="match status" value="1"/>
</dbReference>
<keyword evidence="7" id="KW-0326">Glycosidase</keyword>
<dbReference type="InterPro" id="IPR017853">
    <property type="entry name" value="GH"/>
</dbReference>
<comment type="catalytic activity">
    <reaction evidence="1">
        <text>Hydrolysis of terminal non-reducing N-acetyl-D-hexosamine residues in N-acetyl-beta-D-hexosaminides.</text>
        <dbReference type="EC" id="3.2.1.52"/>
    </reaction>
</comment>
<evidence type="ECO:0000256" key="2">
    <source>
        <dbReference type="ARBA" id="ARBA00006285"/>
    </source>
</evidence>
<evidence type="ECO:0000256" key="4">
    <source>
        <dbReference type="ARBA" id="ARBA00022729"/>
    </source>
</evidence>
<dbReference type="GO" id="GO:0005886">
    <property type="term" value="C:plasma membrane"/>
    <property type="evidence" value="ECO:0007669"/>
    <property type="project" value="TreeGrafter"/>
</dbReference>
<evidence type="ECO:0000259" key="9">
    <source>
        <dbReference type="Pfam" id="PF00728"/>
    </source>
</evidence>
<dbReference type="EMBL" id="JASPKY010000005">
    <property type="protein sequence ID" value="KAK9754737.1"/>
    <property type="molecule type" value="Genomic_DNA"/>
</dbReference>
<keyword evidence="12" id="KW-1185">Reference proteome</keyword>
<dbReference type="CDD" id="cd06562">
    <property type="entry name" value="GH20_HexA_HexB-like"/>
    <property type="match status" value="1"/>
</dbReference>
<sequence length="666" mass="76848">MYFLHLLLGQRFSLCPGWYLIGHKYIESRTWQKLRLELTDDGGCGKISNDMDWYRVFAGVLLIVSVNGQSPWRWECDEGFCQKQRTTDETRNVSLSLSACRLFCSNYANLWPRPNGKMNIGHYLAKLNVNSIDVLGPAGDTPINERIRKAAARFKDVIDTKEVGGNRTSGGKSLEVKLQIRNPEILRLRLDLDEGYTLKVSETPDGRIQAIITANNYFGARHGLETLSQLIIYDDIRDEFQIVRDALIEDKPVYTYRGILLDTSRNYISVKTIKRVLEGMALSKLNTFHWHITDSHSFPYVSKSRPALSKLGAYSPRKVYTPEMIADIIEYGLVRGIRVLPEFDAPAHVGEGWQDTGFVTCFNQKPWYDYCVEPPCGQFDPTQEGLYDYLEGIYQDMIEQFSPDIFHMGGDEVSLTCWNTSSTIVQWMNETKGWGTDEEDFMRLWDVFQTKALERYEKKSGKEVPIIMWTSTLTKPEYIKRYLPSEKYIIQIWTTGTDHHVQELLDRDYRVIFSNYDALYLDCGVGGWVNDGQNWCSPYIGWQKVYSNSPKVMAGDKVHLALGAEAALWSEQVDDSTVDARLWPRAAAMAERLWAEPQETWRKAEQRMLVHRERLTKRGILAESLEPEWCMQNENNCPRLTKRGILAESLEPEWCMQNENNCPMYD</sequence>
<dbReference type="GO" id="GO:0016231">
    <property type="term" value="F:beta-N-acetylglucosaminidase activity"/>
    <property type="evidence" value="ECO:0007669"/>
    <property type="project" value="TreeGrafter"/>
</dbReference>
<dbReference type="PANTHER" id="PTHR22600:SF26">
    <property type="entry name" value="BETA-N-ACETYLHEXOSAMINIDASE"/>
    <property type="match status" value="1"/>
</dbReference>
<dbReference type="Pfam" id="PF00728">
    <property type="entry name" value="Glyco_hydro_20"/>
    <property type="match status" value="1"/>
</dbReference>
<keyword evidence="5" id="KW-0378">Hydrolase</keyword>
<dbReference type="InterPro" id="IPR015883">
    <property type="entry name" value="Glyco_hydro_20_cat"/>
</dbReference>
<evidence type="ECO:0000256" key="3">
    <source>
        <dbReference type="ARBA" id="ARBA00012663"/>
    </source>
</evidence>
<protein>
    <recommendedName>
        <fullName evidence="3">beta-N-acetylhexosaminidase</fullName>
        <ecNumber evidence="3">3.2.1.52</ecNumber>
    </recommendedName>
</protein>
<keyword evidence="6" id="KW-0325">Glycoprotein</keyword>
<dbReference type="InterPro" id="IPR025705">
    <property type="entry name" value="Beta_hexosaminidase_sua/sub"/>
</dbReference>
<accession>A0AAW1N6Z0</accession>
<dbReference type="PRINTS" id="PR00738">
    <property type="entry name" value="GLHYDRLASE20"/>
</dbReference>
<dbReference type="Gene3D" id="3.30.379.10">
    <property type="entry name" value="Chitobiase/beta-hexosaminidase domain 2-like"/>
    <property type="match status" value="1"/>
</dbReference>
<feature type="domain" description="Glycoside hydrolase family 20 catalytic" evidence="9">
    <location>
        <begin position="254"/>
        <end position="596"/>
    </location>
</feature>
<dbReference type="InterPro" id="IPR029018">
    <property type="entry name" value="Hex-like_dom2"/>
</dbReference>
<comment type="similarity">
    <text evidence="2">Belongs to the glycosyl hydrolase 20 family.</text>
</comment>
<dbReference type="Proteomes" id="UP001458880">
    <property type="component" value="Unassembled WGS sequence"/>
</dbReference>
<reference evidence="11 12" key="1">
    <citation type="journal article" date="2024" name="BMC Genomics">
        <title>De novo assembly and annotation of Popillia japonica's genome with initial clues to its potential as an invasive pest.</title>
        <authorList>
            <person name="Cucini C."/>
            <person name="Boschi S."/>
            <person name="Funari R."/>
            <person name="Cardaioli E."/>
            <person name="Iannotti N."/>
            <person name="Marturano G."/>
            <person name="Paoli F."/>
            <person name="Bruttini M."/>
            <person name="Carapelli A."/>
            <person name="Frati F."/>
            <person name="Nardi F."/>
        </authorList>
    </citation>
    <scope>NUCLEOTIDE SEQUENCE [LARGE SCALE GENOMIC DNA]</scope>
    <source>
        <strain evidence="11">DMR45628</strain>
    </source>
</reference>
<evidence type="ECO:0000259" key="10">
    <source>
        <dbReference type="Pfam" id="PF14845"/>
    </source>
</evidence>
<evidence type="ECO:0000256" key="7">
    <source>
        <dbReference type="ARBA" id="ARBA00023295"/>
    </source>
</evidence>
<dbReference type="FunFam" id="3.20.20.80:FF:000063">
    <property type="entry name" value="Beta-hexosaminidase"/>
    <property type="match status" value="1"/>
</dbReference>
<keyword evidence="4" id="KW-0732">Signal</keyword>
<dbReference type="SUPFAM" id="SSF55545">
    <property type="entry name" value="beta-N-acetylhexosaminidase-like domain"/>
    <property type="match status" value="1"/>
</dbReference>
<evidence type="ECO:0000256" key="1">
    <source>
        <dbReference type="ARBA" id="ARBA00001231"/>
    </source>
</evidence>
<evidence type="ECO:0000256" key="6">
    <source>
        <dbReference type="ARBA" id="ARBA00023180"/>
    </source>
</evidence>
<proteinExistence type="inferred from homology"/>
<dbReference type="GO" id="GO:0005975">
    <property type="term" value="P:carbohydrate metabolic process"/>
    <property type="evidence" value="ECO:0007669"/>
    <property type="project" value="InterPro"/>
</dbReference>
<dbReference type="Gene3D" id="3.20.20.80">
    <property type="entry name" value="Glycosidases"/>
    <property type="match status" value="1"/>
</dbReference>
<dbReference type="PANTHER" id="PTHR22600">
    <property type="entry name" value="BETA-HEXOSAMINIDASE"/>
    <property type="match status" value="1"/>
</dbReference>
<dbReference type="EC" id="3.2.1.52" evidence="3"/>
<evidence type="ECO:0000256" key="8">
    <source>
        <dbReference type="PIRSR" id="PIRSR625705-1"/>
    </source>
</evidence>
<dbReference type="AlphaFoldDB" id="A0AAW1N6Z0"/>